<dbReference type="EMBL" id="CP003362">
    <property type="protein sequence ID" value="AGB48463.1"/>
    <property type="molecule type" value="Genomic_DNA"/>
</dbReference>
<evidence type="ECO:0000313" key="3">
    <source>
        <dbReference type="Proteomes" id="UP000010866"/>
    </source>
</evidence>
<protein>
    <submittedName>
        <fullName evidence="2">Putative pyrophosphatase</fullName>
    </submittedName>
</protein>
<dbReference type="Proteomes" id="UP000010866">
    <property type="component" value="Chromosome"/>
</dbReference>
<dbReference type="Pfam" id="PF03819">
    <property type="entry name" value="MazG"/>
    <property type="match status" value="1"/>
</dbReference>
<keyword evidence="3" id="KW-1185">Reference proteome</keyword>
<reference evidence="3" key="1">
    <citation type="submission" date="2012-02" db="EMBL/GenBank/DDBJ databases">
        <title>Complete sequence of chromosome of Methanomethylovorans hollandica DSM 15978.</title>
        <authorList>
            <person name="Lucas S."/>
            <person name="Copeland A."/>
            <person name="Lapidus A."/>
            <person name="Glavina del Rio T."/>
            <person name="Dalin E."/>
            <person name="Tice H."/>
            <person name="Bruce D."/>
            <person name="Goodwin L."/>
            <person name="Pitluck S."/>
            <person name="Peters L."/>
            <person name="Mikhailova N."/>
            <person name="Held B."/>
            <person name="Kyrpides N."/>
            <person name="Mavromatis K."/>
            <person name="Ivanova N."/>
            <person name="Brettin T."/>
            <person name="Detter J.C."/>
            <person name="Han C."/>
            <person name="Larimer F."/>
            <person name="Land M."/>
            <person name="Hauser L."/>
            <person name="Markowitz V."/>
            <person name="Cheng J.-F."/>
            <person name="Hugenholtz P."/>
            <person name="Woyke T."/>
            <person name="Wu D."/>
            <person name="Spring S."/>
            <person name="Schroeder M."/>
            <person name="Brambilla E."/>
            <person name="Klenk H.-P."/>
            <person name="Eisen J.A."/>
        </authorList>
    </citation>
    <scope>NUCLEOTIDE SEQUENCE [LARGE SCALE GENOMIC DNA]</scope>
    <source>
        <strain evidence="3">DSM 15978 / NBRC 107637 / DMS1</strain>
    </source>
</reference>
<evidence type="ECO:0000313" key="2">
    <source>
        <dbReference type="EMBL" id="AGB48463.1"/>
    </source>
</evidence>
<dbReference type="AlphaFoldDB" id="L0KWL2"/>
<feature type="domain" description="NTP pyrophosphohydrolase MazG-like" evidence="1">
    <location>
        <begin position="34"/>
        <end position="96"/>
    </location>
</feature>
<dbReference type="PANTHER" id="PTHR42702">
    <property type="entry name" value="NUCLEOTIDE PYROPHOSPHOHYDROLASE"/>
    <property type="match status" value="1"/>
</dbReference>
<dbReference type="SUPFAM" id="SSF101386">
    <property type="entry name" value="all-alpha NTP pyrophosphatases"/>
    <property type="match status" value="1"/>
</dbReference>
<name>L0KWL2_METHD</name>
<organism evidence="2 3">
    <name type="scientific">Methanomethylovorans hollandica (strain DSM 15978 / NBRC 107637 / DMS1)</name>
    <dbReference type="NCBI Taxonomy" id="867904"/>
    <lineage>
        <taxon>Archaea</taxon>
        <taxon>Methanobacteriati</taxon>
        <taxon>Methanobacteriota</taxon>
        <taxon>Stenosarchaea group</taxon>
        <taxon>Methanomicrobia</taxon>
        <taxon>Methanosarcinales</taxon>
        <taxon>Methanosarcinaceae</taxon>
        <taxon>Methanomethylovorans</taxon>
    </lineage>
</organism>
<evidence type="ECO:0000259" key="1">
    <source>
        <dbReference type="Pfam" id="PF03819"/>
    </source>
</evidence>
<dbReference type="CDD" id="cd11535">
    <property type="entry name" value="NTP-PPase_SsMazG"/>
    <property type="match status" value="1"/>
</dbReference>
<dbReference type="HOGENOM" id="CLU_166059_1_0_2"/>
<sequence>MSGCNSGDVILEIKEFQQFMSDLYGHNDRRRGATATMLWLVEEVGELAEAVRRHDTENIREELADCFAWVGALANLYNVDLETAFLEKYPRACPTCGKNPCVCTD</sequence>
<dbReference type="InterPro" id="IPR004518">
    <property type="entry name" value="MazG-like_dom"/>
</dbReference>
<dbReference type="KEGG" id="mhz:Metho_0176"/>
<dbReference type="PANTHER" id="PTHR42702:SF1">
    <property type="entry name" value="REGULATORY PROTEIN FOR BETA-LACTAMASE"/>
    <property type="match status" value="1"/>
</dbReference>
<proteinExistence type="predicted"/>
<gene>
    <name evidence="2" type="ordered locus">Metho_0176</name>
</gene>
<dbReference type="STRING" id="867904.Metho_0176"/>
<dbReference type="Gene3D" id="1.10.287.1080">
    <property type="entry name" value="MazG-like"/>
    <property type="match status" value="1"/>
</dbReference>
<accession>L0KWL2</accession>